<dbReference type="Proteomes" id="UP000677054">
    <property type="component" value="Unassembled WGS sequence"/>
</dbReference>
<feature type="compositionally biased region" description="Polar residues" evidence="1">
    <location>
        <begin position="199"/>
        <end position="217"/>
    </location>
</feature>
<dbReference type="InterPro" id="IPR011051">
    <property type="entry name" value="RmlC_Cupin_sf"/>
</dbReference>
<organism evidence="2">
    <name type="scientific">Darwinula stevensoni</name>
    <dbReference type="NCBI Taxonomy" id="69355"/>
    <lineage>
        <taxon>Eukaryota</taxon>
        <taxon>Metazoa</taxon>
        <taxon>Ecdysozoa</taxon>
        <taxon>Arthropoda</taxon>
        <taxon>Crustacea</taxon>
        <taxon>Oligostraca</taxon>
        <taxon>Ostracoda</taxon>
        <taxon>Podocopa</taxon>
        <taxon>Podocopida</taxon>
        <taxon>Darwinulocopina</taxon>
        <taxon>Darwinuloidea</taxon>
        <taxon>Darwinulidae</taxon>
        <taxon>Darwinula</taxon>
    </lineage>
</organism>
<feature type="compositionally biased region" description="Polar residues" evidence="1">
    <location>
        <begin position="414"/>
        <end position="430"/>
    </location>
</feature>
<feature type="compositionally biased region" description="Polar residues" evidence="1">
    <location>
        <begin position="528"/>
        <end position="546"/>
    </location>
</feature>
<dbReference type="AlphaFoldDB" id="A0A7R8XA89"/>
<feature type="region of interest" description="Disordered" evidence="1">
    <location>
        <begin position="300"/>
        <end position="403"/>
    </location>
</feature>
<keyword evidence="3" id="KW-1185">Reference proteome</keyword>
<feature type="region of interest" description="Disordered" evidence="1">
    <location>
        <begin position="196"/>
        <end position="225"/>
    </location>
</feature>
<proteinExistence type="predicted"/>
<feature type="compositionally biased region" description="Polar residues" evidence="1">
    <location>
        <begin position="469"/>
        <end position="478"/>
    </location>
</feature>
<evidence type="ECO:0000256" key="1">
    <source>
        <dbReference type="SAM" id="MobiDB-lite"/>
    </source>
</evidence>
<feature type="compositionally biased region" description="Polar residues" evidence="1">
    <location>
        <begin position="822"/>
        <end position="843"/>
    </location>
</feature>
<evidence type="ECO:0000313" key="3">
    <source>
        <dbReference type="Proteomes" id="UP000677054"/>
    </source>
</evidence>
<name>A0A7R8XA89_9CRUS</name>
<feature type="compositionally biased region" description="Polar residues" evidence="1">
    <location>
        <begin position="721"/>
        <end position="751"/>
    </location>
</feature>
<feature type="compositionally biased region" description="Basic and acidic residues" evidence="1">
    <location>
        <begin position="771"/>
        <end position="780"/>
    </location>
</feature>
<protein>
    <submittedName>
        <fullName evidence="2">Uncharacterized protein</fullName>
    </submittedName>
</protein>
<gene>
    <name evidence="2" type="ORF">DSTB1V02_LOCUS5799</name>
</gene>
<feature type="region of interest" description="Disordered" evidence="1">
    <location>
        <begin position="528"/>
        <end position="610"/>
    </location>
</feature>
<reference evidence="2" key="1">
    <citation type="submission" date="2020-11" db="EMBL/GenBank/DDBJ databases">
        <authorList>
            <person name="Tran Van P."/>
        </authorList>
    </citation>
    <scope>NUCLEOTIDE SEQUENCE</scope>
</reference>
<feature type="compositionally biased region" description="Acidic residues" evidence="1">
    <location>
        <begin position="353"/>
        <end position="366"/>
    </location>
</feature>
<feature type="compositionally biased region" description="Polar residues" evidence="1">
    <location>
        <begin position="496"/>
        <end position="509"/>
    </location>
</feature>
<feature type="compositionally biased region" description="Low complexity" evidence="1">
    <location>
        <begin position="644"/>
        <end position="658"/>
    </location>
</feature>
<feature type="compositionally biased region" description="Polar residues" evidence="1">
    <location>
        <begin position="334"/>
        <end position="347"/>
    </location>
</feature>
<feature type="region of interest" description="Disordered" evidence="1">
    <location>
        <begin position="629"/>
        <end position="908"/>
    </location>
</feature>
<feature type="compositionally biased region" description="Polar residues" evidence="1">
    <location>
        <begin position="65"/>
        <end position="90"/>
    </location>
</feature>
<feature type="compositionally biased region" description="Basic and acidic residues" evidence="1">
    <location>
        <begin position="688"/>
        <end position="700"/>
    </location>
</feature>
<feature type="compositionally biased region" description="Low complexity" evidence="1">
    <location>
        <begin position="376"/>
        <end position="387"/>
    </location>
</feature>
<accession>A0A7R8XA89</accession>
<feature type="region of interest" description="Disordered" evidence="1">
    <location>
        <begin position="411"/>
        <end position="430"/>
    </location>
</feature>
<feature type="compositionally biased region" description="Polar residues" evidence="1">
    <location>
        <begin position="888"/>
        <end position="905"/>
    </location>
</feature>
<feature type="compositionally biased region" description="Low complexity" evidence="1">
    <location>
        <begin position="302"/>
        <end position="313"/>
    </location>
</feature>
<dbReference type="SUPFAM" id="SSF51182">
    <property type="entry name" value="RmlC-like cupins"/>
    <property type="match status" value="1"/>
</dbReference>
<feature type="region of interest" description="Disordered" evidence="1">
    <location>
        <begin position="62"/>
        <end position="90"/>
    </location>
</feature>
<dbReference type="EMBL" id="CAJPEV010000994">
    <property type="protein sequence ID" value="CAG0889997.1"/>
    <property type="molecule type" value="Genomic_DNA"/>
</dbReference>
<feature type="compositionally biased region" description="Basic and acidic residues" evidence="1">
    <location>
        <begin position="316"/>
        <end position="333"/>
    </location>
</feature>
<dbReference type="EMBL" id="LR900511">
    <property type="protein sequence ID" value="CAD7245933.1"/>
    <property type="molecule type" value="Genomic_DNA"/>
</dbReference>
<feature type="compositionally biased region" description="Acidic residues" evidence="1">
    <location>
        <begin position="576"/>
        <end position="587"/>
    </location>
</feature>
<feature type="compositionally biased region" description="Acidic residues" evidence="1">
    <location>
        <begin position="848"/>
        <end position="858"/>
    </location>
</feature>
<sequence length="1075" mass="117994">MSMLSSKNPVQRVATRRAFRAAQQQPKTKFSQEEQEEMRRKTRAYSEKYRADRMAGKKIAYEDSSIMSDASTASITTGQRSTASSDTSKTFCNSPDPDLVVTEALQNLPRRLAGRDILKGLATELRRPLQQLSPKPSATPTMNVGLEELAPAVPEEEPAERVEKTFIVQVIPEDEEVEHVVQERTMGIRDATAGRSLHLSPNVTPSHYRNSEPSSMSPEMHVTPVEKTPQLPGRYGSKSHPLPSCIPANATVDVMPSIIKKAKEPRSTSINRLSQGVDTSRLQAIISSIVQREVQKFANVRSSMAEPSAAASSTKRSMDSRGSREESPGKDRSQSSPKRFKPSQSVHQMAACEEADDEQSSDEDSPLEQPSIPVKSSGCSESSHSMSLRTQRKSSNTSAAADVSLEVLEKSSKKQATLMESSTRQQEKNLSAAKQISIDWEESFESEDLHNKSSRVAGKSIVEKRRSSKTSILNSNPRVGSRASLRNRGDIHEHGTTTGNIQTSQESTKTSLTVSSFAISLETSELPTIENQSEDSTIVQESANDTNGHETTENEVTDNATLRERTDDATVRDTTDSIDTEETENETDACQMTNGTDLRSIDGTMRSGSRSLRSLQAVDYTGMLSFSEMEKDKAERRPNVRQMSQSSKLGSTLSSTVSFRKGKKAQEHQTVGKKGRRKEASLSQAQSSEERTLPEEDTRPPSEASGSTFYSPESGDDSDLDQVTITNRYSASLTSHTSESQMDVECQTTANEEGERAASPPPLENPLEKISFPERARSPSEESGSTFYSPESGDESDLDEVPVTNHYSVSHTTESHIDAQDGTETGTSEESAHQDNSPSNCARASSLVDDDDEDEDEAYQPGEGTLTEEGTSSGFHESEDGEGVEDSLATSISKRQGQSNGNSNSEEIDLSEYPEAVQACYTMGQDEGVSHETRGHRYVIEYPSSQELLGRDHLRTVGPDRGEPKQGDPYVMNYFRPSHGMVFSHFFINPGCSKPPRPIQSGNTVVAFVEVGVVQLTMGTSVPRTLHPSDVVILKPRIEYSLKNVGQSQAVLLMATMDYREMMKSFMREVARNKG</sequence>
<evidence type="ECO:0000313" key="2">
    <source>
        <dbReference type="EMBL" id="CAD7245933.1"/>
    </source>
</evidence>
<feature type="compositionally biased region" description="Basic and acidic residues" evidence="1">
    <location>
        <begin position="629"/>
        <end position="638"/>
    </location>
</feature>
<feature type="region of interest" description="Disordered" evidence="1">
    <location>
        <begin position="1"/>
        <end position="49"/>
    </location>
</feature>
<feature type="compositionally biased region" description="Basic and acidic residues" evidence="1">
    <location>
        <begin position="561"/>
        <end position="575"/>
    </location>
</feature>
<feature type="region of interest" description="Disordered" evidence="1">
    <location>
        <begin position="444"/>
        <end position="509"/>
    </location>
</feature>